<dbReference type="PANTHER" id="PTHR33540:SF2">
    <property type="entry name" value="TRNA THREONYLCARBAMOYLADENOSINE BIOSYNTHESIS PROTEIN TSAE"/>
    <property type="match status" value="1"/>
</dbReference>
<evidence type="ECO:0000256" key="1">
    <source>
        <dbReference type="ARBA" id="ARBA00004496"/>
    </source>
</evidence>
<dbReference type="NCBIfam" id="TIGR00150">
    <property type="entry name" value="T6A_YjeE"/>
    <property type="match status" value="1"/>
</dbReference>
<protein>
    <recommendedName>
        <fullName evidence="3">tRNA threonylcarbamoyladenosine biosynthesis protein TsaE</fullName>
    </recommendedName>
    <alternativeName>
        <fullName evidence="10">t(6)A37 threonylcarbamoyladenosine biosynthesis protein TsaE</fullName>
    </alternativeName>
</protein>
<dbReference type="EMBL" id="ONZI01000003">
    <property type="protein sequence ID" value="SPJ34502.1"/>
    <property type="molecule type" value="Genomic_DNA"/>
</dbReference>
<dbReference type="GO" id="GO:0005737">
    <property type="term" value="C:cytoplasm"/>
    <property type="evidence" value="ECO:0007669"/>
    <property type="project" value="UniProtKB-SubCell"/>
</dbReference>
<sequence>MTTCRYRGRALIRLKWDNVSKTTIILEPGDEAAQVAIGRCLAEALAYHGIVYLNGELGAGKTTLARGVLRALGHDGAVKSPTYTLVEPYDLETGRVYHFDLYRLGDPEELEFLGARDMLADRALTLVEWPVRGEGWLPAADVVITLSLMGQGRRLVLEAGSDHGVQALQRLAVSTRDIS</sequence>
<keyword evidence="7" id="KW-0547">Nucleotide-binding</keyword>
<dbReference type="PANTHER" id="PTHR33540">
    <property type="entry name" value="TRNA THREONYLCARBAMOYLADENOSINE BIOSYNTHESIS PROTEIN TSAE"/>
    <property type="match status" value="1"/>
</dbReference>
<proteinExistence type="inferred from homology"/>
<evidence type="ECO:0000256" key="6">
    <source>
        <dbReference type="ARBA" id="ARBA00022723"/>
    </source>
</evidence>
<dbReference type="Pfam" id="PF02367">
    <property type="entry name" value="TsaE"/>
    <property type="match status" value="1"/>
</dbReference>
<evidence type="ECO:0000256" key="7">
    <source>
        <dbReference type="ARBA" id="ARBA00022741"/>
    </source>
</evidence>
<keyword evidence="4" id="KW-0963">Cytoplasm</keyword>
<keyword evidence="12" id="KW-1185">Reference proteome</keyword>
<dbReference type="Gene3D" id="3.40.50.300">
    <property type="entry name" value="P-loop containing nucleotide triphosphate hydrolases"/>
    <property type="match status" value="1"/>
</dbReference>
<evidence type="ECO:0000256" key="2">
    <source>
        <dbReference type="ARBA" id="ARBA00007599"/>
    </source>
</evidence>
<organism evidence="11 12">
    <name type="scientific">Kushneria phyllosphaerae</name>
    <dbReference type="NCBI Taxonomy" id="2100822"/>
    <lineage>
        <taxon>Bacteria</taxon>
        <taxon>Pseudomonadati</taxon>
        <taxon>Pseudomonadota</taxon>
        <taxon>Gammaproteobacteria</taxon>
        <taxon>Oceanospirillales</taxon>
        <taxon>Halomonadaceae</taxon>
        <taxon>Kushneria</taxon>
    </lineage>
</organism>
<gene>
    <name evidence="11" type="primary">tsaE</name>
    <name evidence="11" type="ORF">KSP9073_02537</name>
</gene>
<comment type="subcellular location">
    <subcellularLocation>
        <location evidence="1">Cytoplasm</location>
    </subcellularLocation>
</comment>
<dbReference type="GO" id="GO:0002949">
    <property type="term" value="P:tRNA threonylcarbamoyladenosine modification"/>
    <property type="evidence" value="ECO:0007669"/>
    <property type="project" value="InterPro"/>
</dbReference>
<keyword evidence="6" id="KW-0479">Metal-binding</keyword>
<dbReference type="SUPFAM" id="SSF52540">
    <property type="entry name" value="P-loop containing nucleoside triphosphate hydrolases"/>
    <property type="match status" value="1"/>
</dbReference>
<dbReference type="GO" id="GO:0005524">
    <property type="term" value="F:ATP binding"/>
    <property type="evidence" value="ECO:0007669"/>
    <property type="project" value="UniProtKB-KW"/>
</dbReference>
<dbReference type="InterPro" id="IPR027417">
    <property type="entry name" value="P-loop_NTPase"/>
</dbReference>
<dbReference type="OrthoDB" id="9800307at2"/>
<accession>A0A2R8CNV0</accession>
<dbReference type="AlphaFoldDB" id="A0A2R8CNV0"/>
<keyword evidence="9" id="KW-0460">Magnesium</keyword>
<evidence type="ECO:0000313" key="12">
    <source>
        <dbReference type="Proteomes" id="UP000244934"/>
    </source>
</evidence>
<evidence type="ECO:0000313" key="11">
    <source>
        <dbReference type="EMBL" id="SPJ34502.1"/>
    </source>
</evidence>
<comment type="similarity">
    <text evidence="2">Belongs to the TsaE family.</text>
</comment>
<name>A0A2R8CNV0_9GAMM</name>
<dbReference type="GO" id="GO:0046872">
    <property type="term" value="F:metal ion binding"/>
    <property type="evidence" value="ECO:0007669"/>
    <property type="project" value="UniProtKB-KW"/>
</dbReference>
<keyword evidence="8" id="KW-0067">ATP-binding</keyword>
<evidence type="ECO:0000256" key="10">
    <source>
        <dbReference type="ARBA" id="ARBA00032441"/>
    </source>
</evidence>
<keyword evidence="5" id="KW-0819">tRNA processing</keyword>
<evidence type="ECO:0000256" key="8">
    <source>
        <dbReference type="ARBA" id="ARBA00022840"/>
    </source>
</evidence>
<dbReference type="Proteomes" id="UP000244934">
    <property type="component" value="Unassembled WGS sequence"/>
</dbReference>
<evidence type="ECO:0000256" key="4">
    <source>
        <dbReference type="ARBA" id="ARBA00022490"/>
    </source>
</evidence>
<evidence type="ECO:0000256" key="5">
    <source>
        <dbReference type="ARBA" id="ARBA00022694"/>
    </source>
</evidence>
<evidence type="ECO:0000256" key="3">
    <source>
        <dbReference type="ARBA" id="ARBA00019010"/>
    </source>
</evidence>
<reference evidence="12" key="1">
    <citation type="submission" date="2018-03" db="EMBL/GenBank/DDBJ databases">
        <authorList>
            <person name="Navarro De La Torre S."/>
        </authorList>
    </citation>
    <scope>NUCLEOTIDE SEQUENCE [LARGE SCALE GENOMIC DNA]</scope>
    <source>
        <strain evidence="12">EAod3</strain>
    </source>
</reference>
<dbReference type="InterPro" id="IPR003442">
    <property type="entry name" value="T6A_TsaE"/>
</dbReference>
<evidence type="ECO:0000256" key="9">
    <source>
        <dbReference type="ARBA" id="ARBA00022842"/>
    </source>
</evidence>